<dbReference type="GeneID" id="26738313"/>
<dbReference type="GO" id="GO:0005507">
    <property type="term" value="F:copper ion binding"/>
    <property type="evidence" value="ECO:0007669"/>
    <property type="project" value="TreeGrafter"/>
</dbReference>
<dbReference type="Gene3D" id="3.40.50.1000">
    <property type="entry name" value="HAD superfamily/HAD-like"/>
    <property type="match status" value="1"/>
</dbReference>
<dbReference type="OrthoDB" id="146001at2157"/>
<evidence type="ECO:0000313" key="2">
    <source>
        <dbReference type="EMBL" id="AIS30911.1"/>
    </source>
</evidence>
<dbReference type="STRING" id="2162.BRM9_0080"/>
<gene>
    <name evidence="2" type="ORF">BRM9_0080</name>
    <name evidence="3" type="ORF">DSM1535_1397</name>
    <name evidence="4" type="ORF">MB9_0041</name>
</gene>
<reference evidence="3" key="2">
    <citation type="submission" date="2014-08" db="EMBL/GenBank/DDBJ databases">
        <authorList>
            <person name="Wibberg D."/>
        </authorList>
    </citation>
    <scope>NUCLEOTIDE SEQUENCE</scope>
</reference>
<evidence type="ECO:0000256" key="1">
    <source>
        <dbReference type="ARBA" id="ARBA00022967"/>
    </source>
</evidence>
<dbReference type="GO" id="GO:0016020">
    <property type="term" value="C:membrane"/>
    <property type="evidence" value="ECO:0007669"/>
    <property type="project" value="TreeGrafter"/>
</dbReference>
<organism evidence="3">
    <name type="scientific">Methanobacterium formicicum</name>
    <dbReference type="NCBI Taxonomy" id="2162"/>
    <lineage>
        <taxon>Archaea</taxon>
        <taxon>Methanobacteriati</taxon>
        <taxon>Methanobacteriota</taxon>
        <taxon>Methanomada group</taxon>
        <taxon>Methanobacteria</taxon>
        <taxon>Methanobacteriales</taxon>
        <taxon>Methanobacteriaceae</taxon>
        <taxon>Methanobacterium</taxon>
    </lineage>
</organism>
<dbReference type="PANTHER" id="PTHR43520">
    <property type="entry name" value="ATP7, ISOFORM B"/>
    <property type="match status" value="1"/>
</dbReference>
<dbReference type="InterPro" id="IPR036412">
    <property type="entry name" value="HAD-like_sf"/>
</dbReference>
<reference evidence="4" key="3">
    <citation type="submission" date="2014-09" db="EMBL/GenBank/DDBJ databases">
        <authorList>
            <person name="Bishop-Lilly K.A."/>
            <person name="Broomall S.M."/>
            <person name="Chain P.S."/>
            <person name="Chertkov O."/>
            <person name="Coyne S.R."/>
            <person name="Daligault H.E."/>
            <person name="Davenport K.W."/>
            <person name="Erkkila T."/>
            <person name="Frey K.G."/>
            <person name="Gibbons H.S."/>
            <person name="Gu W."/>
            <person name="Jaissle J."/>
            <person name="Johnson S.L."/>
            <person name="Koroleva G.I."/>
            <person name="Ladner J.T."/>
            <person name="Lo C.-C."/>
            <person name="Minogue T.D."/>
            <person name="Munk C."/>
            <person name="Palacios G.F."/>
            <person name="Redden C.L."/>
            <person name="Rosenzweig C.N."/>
            <person name="Scholz M.B."/>
            <person name="Teshima H."/>
            <person name="Xu Y."/>
        </authorList>
    </citation>
    <scope>NUCLEOTIDE SEQUENCE</scope>
    <source>
        <strain evidence="4">Mb9</strain>
    </source>
</reference>
<dbReference type="SUPFAM" id="SSF56784">
    <property type="entry name" value="HAD-like"/>
    <property type="match status" value="1"/>
</dbReference>
<dbReference type="KEGG" id="mfi:DSM1535_1397"/>
<evidence type="ECO:0000313" key="5">
    <source>
        <dbReference type="Proteomes" id="UP000062768"/>
    </source>
</evidence>
<dbReference type="Pfam" id="PF00702">
    <property type="entry name" value="Hydrolase"/>
    <property type="match status" value="1"/>
</dbReference>
<dbReference type="Proteomes" id="UP000062768">
    <property type="component" value="Chromosome I"/>
</dbReference>
<evidence type="ECO:0000313" key="3">
    <source>
        <dbReference type="EMBL" id="CEA13731.1"/>
    </source>
</evidence>
<protein>
    <submittedName>
        <fullName evidence="3">Haloacid dehalogenase domain-containing protein hydrolase</fullName>
    </submittedName>
    <submittedName>
        <fullName evidence="2">Hydrolase HAD superfamily</fullName>
    </submittedName>
</protein>
<proteinExistence type="predicted"/>
<name>A0A090JW37_METFO</name>
<dbReference type="Proteomes" id="UP000029661">
    <property type="component" value="Chromosome"/>
</dbReference>
<dbReference type="EMBL" id="LN515531">
    <property type="protein sequence ID" value="CEA13731.1"/>
    <property type="molecule type" value="Genomic_DNA"/>
</dbReference>
<keyword evidence="5" id="KW-1185">Reference proteome</keyword>
<dbReference type="EMBL" id="LN734822">
    <property type="protein sequence ID" value="CEL23698.1"/>
    <property type="molecule type" value="Genomic_DNA"/>
</dbReference>
<accession>A0A090JW37</accession>
<sequence length="262" mass="29292">MKAVVFDNSGTLISRYRAIKDLDSGRIYDHVSSIDLVDKHPHRALVVLQTDPSTCLINARPDQTIFQFITRNKVPFDISYSSSSLNKKDILTLIKDEKAMISDIQDTIQAVVDKEYNVQICSGSGFIMNTRTGHIEFTITAGGKIFPEVPRVVEELKRRSFHIYVASGDRMKSLEELASFINIPSENVFGTADSKRKREIVSGLKGTYRVMMVGNSANDILALKEADLGVLTTQQEEETPDKVFEAADVVVSNIKEILDIEF</sequence>
<dbReference type="KEGG" id="mfc:BRM9_0080"/>
<keyword evidence="3" id="KW-0378">Hydrolase</keyword>
<dbReference type="RefSeq" id="WP_048072909.1">
    <property type="nucleotide sequence ID" value="NZ_CALCVY010000048.1"/>
</dbReference>
<dbReference type="InterPro" id="IPR023214">
    <property type="entry name" value="HAD_sf"/>
</dbReference>
<dbReference type="GO" id="GO:0055070">
    <property type="term" value="P:copper ion homeostasis"/>
    <property type="evidence" value="ECO:0007669"/>
    <property type="project" value="TreeGrafter"/>
</dbReference>
<dbReference type="AlphaFoldDB" id="A0A090JW37"/>
<evidence type="ECO:0000313" key="4">
    <source>
        <dbReference type="EMBL" id="CEL23698.1"/>
    </source>
</evidence>
<dbReference type="PATRIC" id="fig|2162.10.peg.40"/>
<dbReference type="PANTHER" id="PTHR43520:SF8">
    <property type="entry name" value="P-TYPE CU(+) TRANSPORTER"/>
    <property type="match status" value="1"/>
</dbReference>
<dbReference type="EMBL" id="CP006933">
    <property type="protein sequence ID" value="AIS30911.1"/>
    <property type="molecule type" value="Genomic_DNA"/>
</dbReference>
<keyword evidence="1" id="KW-1278">Translocase</keyword>
<dbReference type="GO" id="GO:0043682">
    <property type="term" value="F:P-type divalent copper transporter activity"/>
    <property type="evidence" value="ECO:0007669"/>
    <property type="project" value="TreeGrafter"/>
</dbReference>
<dbReference type="GO" id="GO:0016787">
    <property type="term" value="F:hydrolase activity"/>
    <property type="evidence" value="ECO:0007669"/>
    <property type="project" value="UniProtKB-KW"/>
</dbReference>
<reference evidence="2" key="1">
    <citation type="submission" date="2013-12" db="EMBL/GenBank/DDBJ databases">
        <title>The complete genome sequence of Methanobacterium sp. BRM9.</title>
        <authorList>
            <consortium name="Pastoral Greenhouse Gas Research Consortium"/>
            <person name="Kelly W.J."/>
            <person name="Leahy S.C."/>
            <person name="Perry R."/>
            <person name="Li D."/>
            <person name="Altermann E."/>
            <person name="Lambie S.C."/>
            <person name="Attwood G.T."/>
        </authorList>
    </citation>
    <scope>NUCLEOTIDE SEQUENCE [LARGE SCALE GENOMIC DNA]</scope>
    <source>
        <strain evidence="2">BRM9</strain>
    </source>
</reference>